<dbReference type="EMBL" id="JAYKXH010000004">
    <property type="protein sequence ID" value="KAK7172416.1"/>
    <property type="molecule type" value="Genomic_DNA"/>
</dbReference>
<dbReference type="PANTHER" id="PTHR33104:SF2">
    <property type="entry name" value="CXC3 LIKE CYSTEINE CLUSTER DOMAIN-CONTAINING PROTEIN"/>
    <property type="match status" value="1"/>
</dbReference>
<gene>
    <name evidence="1" type="ORF">R3I93_004675</name>
</gene>
<name>A0AAN9HEF5_9TELE</name>
<dbReference type="Proteomes" id="UP001364617">
    <property type="component" value="Unassembled WGS sequence"/>
</dbReference>
<evidence type="ECO:0000313" key="2">
    <source>
        <dbReference type="Proteomes" id="UP001364617"/>
    </source>
</evidence>
<protein>
    <submittedName>
        <fullName evidence="1">Uncharacterized protein</fullName>
    </submittedName>
</protein>
<comment type="caution">
    <text evidence="1">The sequence shown here is derived from an EMBL/GenBank/DDBJ whole genome shotgun (WGS) entry which is preliminary data.</text>
</comment>
<organism evidence="1 2">
    <name type="scientific">Phoxinus phoxinus</name>
    <name type="common">Eurasian minnow</name>
    <dbReference type="NCBI Taxonomy" id="58324"/>
    <lineage>
        <taxon>Eukaryota</taxon>
        <taxon>Metazoa</taxon>
        <taxon>Chordata</taxon>
        <taxon>Craniata</taxon>
        <taxon>Vertebrata</taxon>
        <taxon>Euteleostomi</taxon>
        <taxon>Actinopterygii</taxon>
        <taxon>Neopterygii</taxon>
        <taxon>Teleostei</taxon>
        <taxon>Ostariophysi</taxon>
        <taxon>Cypriniformes</taxon>
        <taxon>Leuciscidae</taxon>
        <taxon>Phoxininae</taxon>
        <taxon>Phoxinus</taxon>
    </lineage>
</organism>
<keyword evidence="2" id="KW-1185">Reference proteome</keyword>
<dbReference type="PANTHER" id="PTHR33104">
    <property type="entry name" value="SI:DKEY-29D5.2"/>
    <property type="match status" value="1"/>
</dbReference>
<sequence length="126" mass="14633">MAIANIIASKNQGGMRNPLCTRGYFLPKMRRFRASKETSKKSSSKIDEEGIQVAVCRHRILLRGLNHYRGEVFAYPMFLQRELSEKANVTFFCMDVVCRYWPYLSKVTEESSDLQPLMEMRPFLTA</sequence>
<reference evidence="1 2" key="1">
    <citation type="submission" date="2024-02" db="EMBL/GenBank/DDBJ databases">
        <title>Chromosome-level genome assembly of the Eurasian Minnow (Phoxinus phoxinus).</title>
        <authorList>
            <person name="Oriowo T.O."/>
            <person name="Martin S."/>
            <person name="Stange M."/>
            <person name="Chrysostomakis Y."/>
            <person name="Brown T."/>
            <person name="Winkler S."/>
            <person name="Kukowka S."/>
            <person name="Myers E.W."/>
            <person name="Bohne A."/>
        </authorList>
    </citation>
    <scope>NUCLEOTIDE SEQUENCE [LARGE SCALE GENOMIC DNA]</scope>
    <source>
        <strain evidence="1">ZFMK-TIS-60720</strain>
        <tissue evidence="1">Whole Organism</tissue>
    </source>
</reference>
<dbReference type="Pfam" id="PF18758">
    <property type="entry name" value="KDZ"/>
    <property type="match status" value="1"/>
</dbReference>
<dbReference type="InterPro" id="IPR040521">
    <property type="entry name" value="KDZ"/>
</dbReference>
<dbReference type="AlphaFoldDB" id="A0AAN9HEF5"/>
<evidence type="ECO:0000313" key="1">
    <source>
        <dbReference type="EMBL" id="KAK7172416.1"/>
    </source>
</evidence>
<accession>A0AAN9HEF5</accession>
<proteinExistence type="predicted"/>